<feature type="signal peptide" evidence="8">
    <location>
        <begin position="1"/>
        <end position="22"/>
    </location>
</feature>
<dbReference type="InterPro" id="IPR013106">
    <property type="entry name" value="Ig_V-set"/>
</dbReference>
<reference evidence="10" key="1">
    <citation type="submission" date="2021-10" db="EMBL/GenBank/DDBJ databases">
        <title>Tropical sea cucumber genome reveals ecological adaptation and Cuvierian tubules defense mechanism.</title>
        <authorList>
            <person name="Chen T."/>
        </authorList>
    </citation>
    <scope>NUCLEOTIDE SEQUENCE</scope>
    <source>
        <strain evidence="10">Nanhai2018</strain>
        <tissue evidence="10">Muscle</tissue>
    </source>
</reference>
<dbReference type="Gene3D" id="2.60.40.10">
    <property type="entry name" value="Immunoglobulins"/>
    <property type="match status" value="3"/>
</dbReference>
<accession>A0A9Q1BYN2</accession>
<gene>
    <name evidence="10" type="ORF">HOLleu_22391</name>
</gene>
<dbReference type="InterPro" id="IPR003598">
    <property type="entry name" value="Ig_sub2"/>
</dbReference>
<evidence type="ECO:0000256" key="2">
    <source>
        <dbReference type="ARBA" id="ARBA00006692"/>
    </source>
</evidence>
<protein>
    <submittedName>
        <fullName evidence="10">Hemicentin-1</fullName>
    </submittedName>
</protein>
<comment type="similarity">
    <text evidence="2">Belongs to the protein kinase superfamily. CAMK Ser/Thr protein kinase family.</text>
</comment>
<evidence type="ECO:0000256" key="8">
    <source>
        <dbReference type="SAM" id="SignalP"/>
    </source>
</evidence>
<keyword evidence="3" id="KW-0963">Cytoplasm</keyword>
<proteinExistence type="inferred from homology"/>
<evidence type="ECO:0000256" key="7">
    <source>
        <dbReference type="SAM" id="MobiDB-lite"/>
    </source>
</evidence>
<feature type="region of interest" description="Disordered" evidence="7">
    <location>
        <begin position="418"/>
        <end position="448"/>
    </location>
</feature>
<evidence type="ECO:0000256" key="6">
    <source>
        <dbReference type="ARBA" id="ARBA00023319"/>
    </source>
</evidence>
<dbReference type="InterPro" id="IPR003599">
    <property type="entry name" value="Ig_sub"/>
</dbReference>
<sequence>MNWGTSMLSSIVQLVVLSVCHAQEGWTIDAAVGQDVSLQCGVQVQGTFERLVWKLDTNSTELVAYSFGGSVSCNTRKKENCDLRSDGSLELHNLQETDSGDYFCVVGLDEKYYSQHTLVVHPEAAFETCPNSEDVFVTQTGPDEIVPAYTNPVCKNTDVIGIVTCDPASGAKIGIGVTEIVCNCTHSDNVVDTCKIPIPDVSPFENCSGSGSVSGSKEHTQPEFATSLSLQPNVTIIQGKQLELKNSVTGYPIPTILCYKDGKQLDPEAGYKTTFSERLAMLTAESTKEGDQGMFSCVAVNPEGDDITSCNVLFEKHTKPEFKTHLQPHMTVIDGKPLKLECSVNGYPNPTILWYKDGKLLDSQAGYKTTFSEGFAILTCESTKEGDEGMFSCKAVNPAGDNITSCKVVVERSKVMVQPSDDSGTLEGHSDVTDSGKPFTNPNESGYTAVDTPGMLQYVLFDETP</sequence>
<comment type="caution">
    <text evidence="10">The sequence shown here is derived from an EMBL/GenBank/DDBJ whole genome shotgun (WGS) entry which is preliminary data.</text>
</comment>
<dbReference type="EMBL" id="JAIZAY010000010">
    <property type="protein sequence ID" value="KAJ8035230.1"/>
    <property type="molecule type" value="Genomic_DNA"/>
</dbReference>
<dbReference type="InterPro" id="IPR013783">
    <property type="entry name" value="Ig-like_fold"/>
</dbReference>
<name>A0A9Q1BYN2_HOLLE</name>
<feature type="domain" description="Ig-like" evidence="9">
    <location>
        <begin position="33"/>
        <end position="114"/>
    </location>
</feature>
<dbReference type="InterPro" id="IPR013098">
    <property type="entry name" value="Ig_I-set"/>
</dbReference>
<keyword evidence="8" id="KW-0732">Signal</keyword>
<organism evidence="10 11">
    <name type="scientific">Holothuria leucospilota</name>
    <name type="common">Black long sea cucumber</name>
    <name type="synonym">Mertensiothuria leucospilota</name>
    <dbReference type="NCBI Taxonomy" id="206669"/>
    <lineage>
        <taxon>Eukaryota</taxon>
        <taxon>Metazoa</taxon>
        <taxon>Echinodermata</taxon>
        <taxon>Eleutherozoa</taxon>
        <taxon>Echinozoa</taxon>
        <taxon>Holothuroidea</taxon>
        <taxon>Aspidochirotacea</taxon>
        <taxon>Aspidochirotida</taxon>
        <taxon>Holothuriidae</taxon>
        <taxon>Holothuria</taxon>
    </lineage>
</organism>
<evidence type="ECO:0000256" key="4">
    <source>
        <dbReference type="ARBA" id="ARBA00022737"/>
    </source>
</evidence>
<dbReference type="GO" id="GO:0031672">
    <property type="term" value="C:A band"/>
    <property type="evidence" value="ECO:0007669"/>
    <property type="project" value="UniProtKB-ARBA"/>
</dbReference>
<evidence type="ECO:0000313" key="11">
    <source>
        <dbReference type="Proteomes" id="UP001152320"/>
    </source>
</evidence>
<dbReference type="Pfam" id="PF07679">
    <property type="entry name" value="I-set"/>
    <property type="match status" value="2"/>
</dbReference>
<dbReference type="PROSITE" id="PS50835">
    <property type="entry name" value="IG_LIKE"/>
    <property type="match status" value="3"/>
</dbReference>
<evidence type="ECO:0000259" key="9">
    <source>
        <dbReference type="PROSITE" id="PS50835"/>
    </source>
</evidence>
<keyword evidence="6" id="KW-0393">Immunoglobulin domain</keyword>
<dbReference type="Proteomes" id="UP001152320">
    <property type="component" value="Chromosome 10"/>
</dbReference>
<dbReference type="SMART" id="SM00408">
    <property type="entry name" value="IGc2"/>
    <property type="match status" value="3"/>
</dbReference>
<dbReference type="FunFam" id="2.60.40.10:FF:000107">
    <property type="entry name" value="Myosin, light chain kinase a"/>
    <property type="match status" value="1"/>
</dbReference>
<dbReference type="InterPro" id="IPR007110">
    <property type="entry name" value="Ig-like_dom"/>
</dbReference>
<feature type="domain" description="Ig-like" evidence="9">
    <location>
        <begin position="320"/>
        <end position="404"/>
    </location>
</feature>
<dbReference type="SUPFAM" id="SSF48726">
    <property type="entry name" value="Immunoglobulin"/>
    <property type="match status" value="3"/>
</dbReference>
<keyword evidence="4" id="KW-0677">Repeat</keyword>
<keyword evidence="11" id="KW-1185">Reference proteome</keyword>
<evidence type="ECO:0000256" key="5">
    <source>
        <dbReference type="ARBA" id="ARBA00023157"/>
    </source>
</evidence>
<dbReference type="FunFam" id="2.60.40.10:FF:000345">
    <property type="entry name" value="Muscle M-line assembly protein unc-89"/>
    <property type="match status" value="1"/>
</dbReference>
<keyword evidence="5" id="KW-1015">Disulfide bond</keyword>
<feature type="domain" description="Ig-like" evidence="9">
    <location>
        <begin position="222"/>
        <end position="308"/>
    </location>
</feature>
<dbReference type="InterPro" id="IPR036179">
    <property type="entry name" value="Ig-like_dom_sf"/>
</dbReference>
<dbReference type="OrthoDB" id="10010359at2759"/>
<feature type="chain" id="PRO_5040327653" evidence="8">
    <location>
        <begin position="23"/>
        <end position="465"/>
    </location>
</feature>
<evidence type="ECO:0000256" key="1">
    <source>
        <dbReference type="ARBA" id="ARBA00004496"/>
    </source>
</evidence>
<comment type="subcellular location">
    <subcellularLocation>
        <location evidence="1">Cytoplasm</location>
    </subcellularLocation>
</comment>
<evidence type="ECO:0000256" key="3">
    <source>
        <dbReference type="ARBA" id="ARBA00022490"/>
    </source>
</evidence>
<dbReference type="AlphaFoldDB" id="A0A9Q1BYN2"/>
<dbReference type="SMART" id="SM00409">
    <property type="entry name" value="IG"/>
    <property type="match status" value="3"/>
</dbReference>
<evidence type="ECO:0000313" key="10">
    <source>
        <dbReference type="EMBL" id="KAJ8035230.1"/>
    </source>
</evidence>
<dbReference type="Pfam" id="PF07686">
    <property type="entry name" value="V-set"/>
    <property type="match status" value="1"/>
</dbReference>
<dbReference type="PANTHER" id="PTHR47633">
    <property type="entry name" value="IMMUNOGLOBULIN"/>
    <property type="match status" value="1"/>
</dbReference>